<dbReference type="Pfam" id="PF01235">
    <property type="entry name" value="Na_Ala_symp"/>
    <property type="match status" value="1"/>
</dbReference>
<evidence type="ECO:0000256" key="6">
    <source>
        <dbReference type="ARBA" id="ARBA00022989"/>
    </source>
</evidence>
<feature type="transmembrane region" description="Helical" evidence="8">
    <location>
        <begin position="382"/>
        <end position="402"/>
    </location>
</feature>
<dbReference type="PANTHER" id="PTHR30330:SF1">
    <property type="entry name" value="AMINO-ACID CARRIER PROTEIN ALST"/>
    <property type="match status" value="1"/>
</dbReference>
<keyword evidence="10" id="KW-1185">Reference proteome</keyword>
<keyword evidence="7 8" id="KW-0472">Membrane</keyword>
<comment type="similarity">
    <text evidence="2 8">Belongs to the alanine or glycine:cation symporter (AGCS) (TC 2.A.25) family.</text>
</comment>
<keyword evidence="8" id="KW-0997">Cell inner membrane</keyword>
<organism evidence="9 10">
    <name type="scientific">Orrella daihaiensis</name>
    <dbReference type="NCBI Taxonomy" id="2782176"/>
    <lineage>
        <taxon>Bacteria</taxon>
        <taxon>Pseudomonadati</taxon>
        <taxon>Pseudomonadota</taxon>
        <taxon>Betaproteobacteria</taxon>
        <taxon>Burkholderiales</taxon>
        <taxon>Alcaligenaceae</taxon>
        <taxon>Orrella</taxon>
    </lineage>
</organism>
<evidence type="ECO:0000256" key="5">
    <source>
        <dbReference type="ARBA" id="ARBA00022692"/>
    </source>
</evidence>
<feature type="transmembrane region" description="Helical" evidence="8">
    <location>
        <begin position="346"/>
        <end position="370"/>
    </location>
</feature>
<gene>
    <name evidence="9" type="ORF">DHf2319_11515</name>
</gene>
<dbReference type="PANTHER" id="PTHR30330">
    <property type="entry name" value="AGSS FAMILY TRANSPORTER, SODIUM-ALANINE"/>
    <property type="match status" value="1"/>
</dbReference>
<dbReference type="Proteomes" id="UP000831607">
    <property type="component" value="Chromosome"/>
</dbReference>
<keyword evidence="5 8" id="KW-0812">Transmembrane</keyword>
<dbReference type="PRINTS" id="PR00175">
    <property type="entry name" value="NAALASMPORT"/>
</dbReference>
<evidence type="ECO:0000256" key="7">
    <source>
        <dbReference type="ARBA" id="ARBA00023136"/>
    </source>
</evidence>
<feature type="transmembrane region" description="Helical" evidence="8">
    <location>
        <begin position="16"/>
        <end position="38"/>
    </location>
</feature>
<feature type="transmembrane region" description="Helical" evidence="8">
    <location>
        <begin position="146"/>
        <end position="166"/>
    </location>
</feature>
<feature type="transmembrane region" description="Helical" evidence="8">
    <location>
        <begin position="414"/>
        <end position="434"/>
    </location>
</feature>
<evidence type="ECO:0000256" key="1">
    <source>
        <dbReference type="ARBA" id="ARBA00004651"/>
    </source>
</evidence>
<sequence>METIQTLFDYLSDLTWGWALVPLLVVIGLYFTLMTRFVQVRYFGRMFKLARPDAQTKTGQVSGWDALMVSVGGRVGGGNVAGVAVAVTLGGPGAVFWMWAIALVGMCTSLIECTLAQVFKRRSEDGTFRGGPAAYIKHGLGPNYRWLVLVYSFCLLASFGFGFNAFQGNTISTAVEDSLGISTVTTALIIGPLAGLIVFGGLKRIVKASDAIVPVMCFIYILMALAVIAINITELPRLVGMIVANAFGWEEAVSGGMGAALAAGLKRGLFSNEAGLGSAPNVAATADVKHPVSQGILQSLSVFIDTIVICSCTAFIVLLSPVYQPGGELTGAPLVQQSLALHFGQWAQYLLTVLLFMFSLSSIIYNYYLGEVAMTEFSKSKTAIFVLRVLVVACVMLGAAAPQATSVFFFSDPLMGLLAVVNLMVIVTLLPVVLRMLADYRQQLASGKHEPVLDACRFADLDIDRGAWK</sequence>
<proteinExistence type="inferred from homology"/>
<keyword evidence="6 8" id="KW-1133">Transmembrane helix</keyword>
<evidence type="ECO:0000256" key="4">
    <source>
        <dbReference type="ARBA" id="ARBA00022475"/>
    </source>
</evidence>
<evidence type="ECO:0000256" key="2">
    <source>
        <dbReference type="ARBA" id="ARBA00009261"/>
    </source>
</evidence>
<feature type="transmembrane region" description="Helical" evidence="8">
    <location>
        <begin position="178"/>
        <end position="199"/>
    </location>
</feature>
<evidence type="ECO:0000313" key="10">
    <source>
        <dbReference type="Proteomes" id="UP000831607"/>
    </source>
</evidence>
<feature type="transmembrane region" description="Helical" evidence="8">
    <location>
        <begin position="211"/>
        <end position="232"/>
    </location>
</feature>
<accession>A0ABY4AN30</accession>
<keyword evidence="8" id="KW-0769">Symport</keyword>
<dbReference type="InterPro" id="IPR001463">
    <property type="entry name" value="Na/Ala_symport"/>
</dbReference>
<dbReference type="Gene3D" id="1.20.1740.10">
    <property type="entry name" value="Amino acid/polyamine transporter I"/>
    <property type="match status" value="1"/>
</dbReference>
<keyword evidence="4" id="KW-1003">Cell membrane</keyword>
<name>A0ABY4AN30_9BURK</name>
<evidence type="ECO:0000313" key="9">
    <source>
        <dbReference type="EMBL" id="UOD51692.1"/>
    </source>
</evidence>
<feature type="transmembrane region" description="Helical" evidence="8">
    <location>
        <begin position="66"/>
        <end position="90"/>
    </location>
</feature>
<protein>
    <submittedName>
        <fullName evidence="9">Alanine:cation symporter family protein</fullName>
    </submittedName>
</protein>
<reference evidence="9 10" key="1">
    <citation type="submission" date="2020-11" db="EMBL/GenBank/DDBJ databases">
        <title>Algicoccus daihaiensis sp.nov., isolated from Daihai Lake in Inner Mongolia.</title>
        <authorList>
            <person name="Kai J."/>
        </authorList>
    </citation>
    <scope>NUCLEOTIDE SEQUENCE [LARGE SCALE GENOMIC DNA]</scope>
    <source>
        <strain evidence="10">f23</strain>
    </source>
</reference>
<dbReference type="EMBL" id="CP063982">
    <property type="protein sequence ID" value="UOD51692.1"/>
    <property type="molecule type" value="Genomic_DNA"/>
</dbReference>
<dbReference type="NCBIfam" id="TIGR00835">
    <property type="entry name" value="agcS"/>
    <property type="match status" value="1"/>
</dbReference>
<feature type="transmembrane region" description="Helical" evidence="8">
    <location>
        <begin position="302"/>
        <end position="323"/>
    </location>
</feature>
<evidence type="ECO:0000256" key="3">
    <source>
        <dbReference type="ARBA" id="ARBA00022448"/>
    </source>
</evidence>
<evidence type="ECO:0000256" key="8">
    <source>
        <dbReference type="RuleBase" id="RU363064"/>
    </source>
</evidence>
<keyword evidence="3 8" id="KW-0813">Transport</keyword>
<comment type="subcellular location">
    <subcellularLocation>
        <location evidence="8">Cell inner membrane</location>
        <topology evidence="8">Multi-pass membrane protein</topology>
    </subcellularLocation>
    <subcellularLocation>
        <location evidence="1">Cell membrane</location>
        <topology evidence="1">Multi-pass membrane protein</topology>
    </subcellularLocation>
</comment>